<reference evidence="3 4" key="1">
    <citation type="submission" date="2018-06" db="EMBL/GenBank/DDBJ databases">
        <title>Comparative genomics reveals the genomic features of Rhizophagus irregularis, R. cerebriforme, R. diaphanum and Gigaspora rosea, and their symbiotic lifestyle signature.</title>
        <authorList>
            <person name="Morin E."/>
            <person name="San Clemente H."/>
            <person name="Chen E.C.H."/>
            <person name="De La Providencia I."/>
            <person name="Hainaut M."/>
            <person name="Kuo A."/>
            <person name="Kohler A."/>
            <person name="Murat C."/>
            <person name="Tang N."/>
            <person name="Roy S."/>
            <person name="Loubradou J."/>
            <person name="Henrissat B."/>
            <person name="Grigoriev I.V."/>
            <person name="Corradi N."/>
            <person name="Roux C."/>
            <person name="Martin F.M."/>
        </authorList>
    </citation>
    <scope>NUCLEOTIDE SEQUENCE [LARGE SCALE GENOMIC DNA]</scope>
    <source>
        <strain evidence="3 4">DAOM 194757</strain>
    </source>
</reference>
<dbReference type="GO" id="GO:0004672">
    <property type="term" value="F:protein kinase activity"/>
    <property type="evidence" value="ECO:0007669"/>
    <property type="project" value="InterPro"/>
</dbReference>
<dbReference type="EMBL" id="QKWP01001676">
    <property type="protein sequence ID" value="RIB07314.1"/>
    <property type="molecule type" value="Genomic_DNA"/>
</dbReference>
<dbReference type="PANTHER" id="PTHR45011:SF1">
    <property type="entry name" value="DAP3-BINDING CELL DEATH ENHANCER 1"/>
    <property type="match status" value="1"/>
</dbReference>
<keyword evidence="1" id="KW-0547">Nucleotide-binding</keyword>
<evidence type="ECO:0000313" key="4">
    <source>
        <dbReference type="Proteomes" id="UP000266673"/>
    </source>
</evidence>
<dbReference type="InterPro" id="IPR011009">
    <property type="entry name" value="Kinase-like_dom_sf"/>
</dbReference>
<evidence type="ECO:0000259" key="2">
    <source>
        <dbReference type="PROSITE" id="PS50011"/>
    </source>
</evidence>
<dbReference type="InterPro" id="IPR052748">
    <property type="entry name" value="ISR_Activator"/>
</dbReference>
<dbReference type="AlphaFoldDB" id="A0A397UAY7"/>
<sequence length="357" mass="41616">MSVVDIAGKSYRTHRKDNQPCLDCNHPTSSYGWCAKCELSCMEKHFLFWKTGDIELSKIIQFSQIKATQTCDYLEFIKFDEESLSDIYRRIWINGPRWNCDELGDIWCRSSPIEVALRELNNSQTLSHEFLEQLKKYYECLQNGTMADCFGITSDETGYGIYYPKLIGPKIKHNVRQIDVTQSAIEDLILKTKQADKLFSAGLRCLNEVGFKKDEEQAFKYFTKSANLEHTKGTYMVGYCYQYGAGVVRNERKAFEYYLKASELGHTKGIFNVGYCYRHGIGIEKDEIKALDYYKKVRGKLLQIPYNKFKNVKKIGQGGFSVIYKARWENQNVALKLFSKKNEDFTNEFKMLWNIQR</sequence>
<dbReference type="InterPro" id="IPR000719">
    <property type="entry name" value="Prot_kinase_dom"/>
</dbReference>
<proteinExistence type="predicted"/>
<comment type="caution">
    <text evidence="3">The sequence shown here is derived from an EMBL/GenBank/DDBJ whole genome shotgun (WGS) entry which is preliminary data.</text>
</comment>
<dbReference type="InterPro" id="IPR006597">
    <property type="entry name" value="Sel1-like"/>
</dbReference>
<dbReference type="PROSITE" id="PS50011">
    <property type="entry name" value="PROTEIN_KINASE_DOM"/>
    <property type="match status" value="1"/>
</dbReference>
<dbReference type="OrthoDB" id="2384430at2759"/>
<organism evidence="3 4">
    <name type="scientific">Gigaspora rosea</name>
    <dbReference type="NCBI Taxonomy" id="44941"/>
    <lineage>
        <taxon>Eukaryota</taxon>
        <taxon>Fungi</taxon>
        <taxon>Fungi incertae sedis</taxon>
        <taxon>Mucoromycota</taxon>
        <taxon>Glomeromycotina</taxon>
        <taxon>Glomeromycetes</taxon>
        <taxon>Diversisporales</taxon>
        <taxon>Gigasporaceae</taxon>
        <taxon>Gigaspora</taxon>
    </lineage>
</organism>
<keyword evidence="4" id="KW-1185">Reference proteome</keyword>
<dbReference type="Proteomes" id="UP000266673">
    <property type="component" value="Unassembled WGS sequence"/>
</dbReference>
<keyword evidence="1" id="KW-0067">ATP-binding</keyword>
<dbReference type="PROSITE" id="PS00107">
    <property type="entry name" value="PROTEIN_KINASE_ATP"/>
    <property type="match status" value="1"/>
</dbReference>
<accession>A0A397UAY7</accession>
<gene>
    <name evidence="3" type="ORF">C2G38_440172</name>
</gene>
<dbReference type="Pfam" id="PF08238">
    <property type="entry name" value="Sel1"/>
    <property type="match status" value="3"/>
</dbReference>
<feature type="binding site" evidence="1">
    <location>
        <position position="336"/>
    </location>
    <ligand>
        <name>ATP</name>
        <dbReference type="ChEBI" id="CHEBI:30616"/>
    </ligand>
</feature>
<dbReference type="Gene3D" id="3.30.200.20">
    <property type="entry name" value="Phosphorylase Kinase, domain 1"/>
    <property type="match status" value="1"/>
</dbReference>
<feature type="domain" description="Protein kinase" evidence="2">
    <location>
        <begin position="309"/>
        <end position="357"/>
    </location>
</feature>
<dbReference type="PANTHER" id="PTHR45011">
    <property type="entry name" value="DAP3-BINDING CELL DEATH ENHANCER 1"/>
    <property type="match status" value="1"/>
</dbReference>
<evidence type="ECO:0000313" key="3">
    <source>
        <dbReference type="EMBL" id="RIB07314.1"/>
    </source>
</evidence>
<dbReference type="InterPro" id="IPR011990">
    <property type="entry name" value="TPR-like_helical_dom_sf"/>
</dbReference>
<protein>
    <recommendedName>
        <fullName evidence="2">Protein kinase domain-containing protein</fullName>
    </recommendedName>
</protein>
<dbReference type="InterPro" id="IPR017441">
    <property type="entry name" value="Protein_kinase_ATP_BS"/>
</dbReference>
<dbReference type="GO" id="GO:0005524">
    <property type="term" value="F:ATP binding"/>
    <property type="evidence" value="ECO:0007669"/>
    <property type="project" value="UniProtKB-UniRule"/>
</dbReference>
<dbReference type="SMART" id="SM00671">
    <property type="entry name" value="SEL1"/>
    <property type="match status" value="3"/>
</dbReference>
<evidence type="ECO:0000256" key="1">
    <source>
        <dbReference type="PROSITE-ProRule" id="PRU10141"/>
    </source>
</evidence>
<dbReference type="STRING" id="44941.A0A397UAY7"/>
<dbReference type="Gene3D" id="1.25.40.10">
    <property type="entry name" value="Tetratricopeptide repeat domain"/>
    <property type="match status" value="1"/>
</dbReference>
<dbReference type="SUPFAM" id="SSF56112">
    <property type="entry name" value="Protein kinase-like (PK-like)"/>
    <property type="match status" value="1"/>
</dbReference>
<dbReference type="SUPFAM" id="SSF81901">
    <property type="entry name" value="HCP-like"/>
    <property type="match status" value="1"/>
</dbReference>
<name>A0A397UAY7_9GLOM</name>